<dbReference type="PANTHER" id="PTHR34296">
    <property type="entry name" value="TRANSCRIPTIONAL ACTIVATOR PROTEIN MED"/>
    <property type="match status" value="1"/>
</dbReference>
<dbReference type="InterPro" id="IPR028082">
    <property type="entry name" value="Peripla_BP_I"/>
</dbReference>
<evidence type="ECO:0000256" key="2">
    <source>
        <dbReference type="ARBA" id="ARBA00008610"/>
    </source>
</evidence>
<dbReference type="RefSeq" id="WP_126808982.1">
    <property type="nucleotide sequence ID" value="NZ_NGKA01000009.1"/>
</dbReference>
<evidence type="ECO:0000313" key="10">
    <source>
        <dbReference type="Proteomes" id="UP000287605"/>
    </source>
</evidence>
<dbReference type="SUPFAM" id="SSF53822">
    <property type="entry name" value="Periplasmic binding protein-like I"/>
    <property type="match status" value="1"/>
</dbReference>
<keyword evidence="3" id="KW-1003">Cell membrane</keyword>
<dbReference type="EMBL" id="NGKA01000009">
    <property type="protein sequence ID" value="RSU11902.1"/>
    <property type="molecule type" value="Genomic_DNA"/>
</dbReference>
<dbReference type="GO" id="GO:0005886">
    <property type="term" value="C:plasma membrane"/>
    <property type="evidence" value="ECO:0007669"/>
    <property type="project" value="UniProtKB-SubCell"/>
</dbReference>
<dbReference type="Gene3D" id="3.40.50.2300">
    <property type="match status" value="2"/>
</dbReference>
<keyword evidence="10" id="KW-1185">Reference proteome</keyword>
<accession>A0A430AV18</accession>
<keyword evidence="6" id="KW-0449">Lipoprotein</keyword>
<evidence type="ECO:0000256" key="4">
    <source>
        <dbReference type="ARBA" id="ARBA00022729"/>
    </source>
</evidence>
<evidence type="ECO:0000259" key="8">
    <source>
        <dbReference type="Pfam" id="PF02608"/>
    </source>
</evidence>
<evidence type="ECO:0000256" key="3">
    <source>
        <dbReference type="ARBA" id="ARBA00022475"/>
    </source>
</evidence>
<gene>
    <name evidence="9" type="ORF">CBF29_07225</name>
</gene>
<evidence type="ECO:0000313" key="9">
    <source>
        <dbReference type="EMBL" id="RSU11902.1"/>
    </source>
</evidence>
<sequence>MKTSKKFGLSLLTLGLTVALAACGGGGGDTKSTDDAKKEDTGKDDFSAALVTDLGGVDDKSFNQSAWEGLQAWGDENGKEKGVGGYNYFQSDSDADFELNLNSAIDDGYNIIFGVGFKLQPAVKEIAEANADTEFVIVDETIEGLDNVASVLFKDHEASYLAGIAAAKATKTNKVGFVGGMEGAVIGRFQAGFEAGVASVDEDIKVDVKYVGSFGDAAKGKSIAAAMYQSGVDVIFHASGDTGQGVFSEAIDLMNTNPENPVWVIGVDRDQEDEGAYDGGNVTLTSTLKGVGTAVQDIANKALKGEFPGGEIMNYGLAEEGVDLTAGQLDDVNPDIKQLVEDAKKGIIDGTIEVPDAPEKPDAQ</sequence>
<comment type="caution">
    <text evidence="9">The sequence shown here is derived from an EMBL/GenBank/DDBJ whole genome shotgun (WGS) entry which is preliminary data.</text>
</comment>
<dbReference type="AlphaFoldDB" id="A0A430AV18"/>
<dbReference type="Proteomes" id="UP000287605">
    <property type="component" value="Unassembled WGS sequence"/>
</dbReference>
<dbReference type="PANTHER" id="PTHR34296:SF2">
    <property type="entry name" value="ABC TRANSPORTER GUANOSINE-BINDING PROTEIN NUPN"/>
    <property type="match status" value="1"/>
</dbReference>
<keyword evidence="4 7" id="KW-0732">Signal</keyword>
<feature type="domain" description="ABC transporter substrate-binding protein PnrA-like" evidence="8">
    <location>
        <begin position="49"/>
        <end position="356"/>
    </location>
</feature>
<reference evidence="9 10" key="1">
    <citation type="submission" date="2017-05" db="EMBL/GenBank/DDBJ databases">
        <title>Vagococcus spp. assemblies.</title>
        <authorList>
            <person name="Gulvik C.A."/>
        </authorList>
    </citation>
    <scope>NUCLEOTIDE SEQUENCE [LARGE SCALE GENOMIC DNA]</scope>
    <source>
        <strain evidence="9 10">CCUG 51432</strain>
    </source>
</reference>
<feature type="signal peptide" evidence="7">
    <location>
        <begin position="1"/>
        <end position="21"/>
    </location>
</feature>
<proteinExistence type="inferred from homology"/>
<comment type="subcellular location">
    <subcellularLocation>
        <location evidence="1">Cell membrane</location>
        <topology evidence="1">Lipid-anchor</topology>
    </subcellularLocation>
</comment>
<evidence type="ECO:0000256" key="7">
    <source>
        <dbReference type="SAM" id="SignalP"/>
    </source>
</evidence>
<dbReference type="CDD" id="cd06354">
    <property type="entry name" value="PBP1_PrnA-like"/>
    <property type="match status" value="1"/>
</dbReference>
<evidence type="ECO:0000256" key="5">
    <source>
        <dbReference type="ARBA" id="ARBA00023136"/>
    </source>
</evidence>
<dbReference type="PROSITE" id="PS51257">
    <property type="entry name" value="PROKAR_LIPOPROTEIN"/>
    <property type="match status" value="1"/>
</dbReference>
<organism evidence="9 10">
    <name type="scientific">Vagococcus elongatus</name>
    <dbReference type="NCBI Taxonomy" id="180344"/>
    <lineage>
        <taxon>Bacteria</taxon>
        <taxon>Bacillati</taxon>
        <taxon>Bacillota</taxon>
        <taxon>Bacilli</taxon>
        <taxon>Lactobacillales</taxon>
        <taxon>Enterococcaceae</taxon>
        <taxon>Vagococcus</taxon>
    </lineage>
</organism>
<protein>
    <submittedName>
        <fullName evidence="9">BMP family ABC transporter substrate-binding protein</fullName>
    </submittedName>
</protein>
<evidence type="ECO:0000256" key="6">
    <source>
        <dbReference type="ARBA" id="ARBA00023288"/>
    </source>
</evidence>
<keyword evidence="5" id="KW-0472">Membrane</keyword>
<dbReference type="InterPro" id="IPR003760">
    <property type="entry name" value="PnrA-like"/>
</dbReference>
<comment type="similarity">
    <text evidence="2">Belongs to the BMP lipoprotein family.</text>
</comment>
<feature type="chain" id="PRO_5019352889" evidence="7">
    <location>
        <begin position="22"/>
        <end position="364"/>
    </location>
</feature>
<name>A0A430AV18_9ENTE</name>
<evidence type="ECO:0000256" key="1">
    <source>
        <dbReference type="ARBA" id="ARBA00004193"/>
    </source>
</evidence>
<dbReference type="Pfam" id="PF02608">
    <property type="entry name" value="Bmp"/>
    <property type="match status" value="1"/>
</dbReference>
<dbReference type="OrthoDB" id="9784230at2"/>
<dbReference type="InterPro" id="IPR050957">
    <property type="entry name" value="BMP_lipoprotein"/>
</dbReference>